<name>A0ABS2STE8_9BACI</name>
<keyword evidence="3" id="KW-1185">Reference proteome</keyword>
<evidence type="ECO:0000259" key="1">
    <source>
        <dbReference type="PROSITE" id="PS51819"/>
    </source>
</evidence>
<evidence type="ECO:0000313" key="3">
    <source>
        <dbReference type="Proteomes" id="UP001179280"/>
    </source>
</evidence>
<proteinExistence type="predicted"/>
<dbReference type="CDD" id="cd06587">
    <property type="entry name" value="VOC"/>
    <property type="match status" value="1"/>
</dbReference>
<dbReference type="InterPro" id="IPR037523">
    <property type="entry name" value="VOC_core"/>
</dbReference>
<dbReference type="EMBL" id="JAFBCV010000005">
    <property type="protein sequence ID" value="MBM7838804.1"/>
    <property type="molecule type" value="Genomic_DNA"/>
</dbReference>
<organism evidence="2 3">
    <name type="scientific">Shouchella xiaoxiensis</name>
    <dbReference type="NCBI Taxonomy" id="766895"/>
    <lineage>
        <taxon>Bacteria</taxon>
        <taxon>Bacillati</taxon>
        <taxon>Bacillota</taxon>
        <taxon>Bacilli</taxon>
        <taxon>Bacillales</taxon>
        <taxon>Bacillaceae</taxon>
        <taxon>Shouchella</taxon>
    </lineage>
</organism>
<dbReference type="PROSITE" id="PS51819">
    <property type="entry name" value="VOC"/>
    <property type="match status" value="1"/>
</dbReference>
<feature type="domain" description="VOC" evidence="1">
    <location>
        <begin position="1"/>
        <end position="109"/>
    </location>
</feature>
<reference evidence="2" key="1">
    <citation type="submission" date="2021-01" db="EMBL/GenBank/DDBJ databases">
        <title>Genomic Encyclopedia of Type Strains, Phase IV (KMG-IV): sequencing the most valuable type-strain genomes for metagenomic binning, comparative biology and taxonomic classification.</title>
        <authorList>
            <person name="Goeker M."/>
        </authorList>
    </citation>
    <scope>NUCLEOTIDE SEQUENCE</scope>
    <source>
        <strain evidence="2">DSM 21943</strain>
    </source>
</reference>
<dbReference type="SUPFAM" id="SSF54593">
    <property type="entry name" value="Glyoxalase/Bleomycin resistance protein/Dihydroxybiphenyl dioxygenase"/>
    <property type="match status" value="1"/>
</dbReference>
<dbReference type="Pfam" id="PF00903">
    <property type="entry name" value="Glyoxalase"/>
    <property type="match status" value="1"/>
</dbReference>
<dbReference type="Proteomes" id="UP001179280">
    <property type="component" value="Unassembled WGS sequence"/>
</dbReference>
<accession>A0ABS2STE8</accession>
<dbReference type="Gene3D" id="3.10.180.10">
    <property type="entry name" value="2,3-Dihydroxybiphenyl 1,2-Dioxygenase, domain 1"/>
    <property type="match status" value="1"/>
</dbReference>
<comment type="caution">
    <text evidence="2">The sequence shown here is derived from an EMBL/GenBank/DDBJ whole genome shotgun (WGS) entry which is preliminary data.</text>
</comment>
<dbReference type="InterPro" id="IPR029068">
    <property type="entry name" value="Glyas_Bleomycin-R_OHBP_Dase"/>
</dbReference>
<dbReference type="InterPro" id="IPR004360">
    <property type="entry name" value="Glyas_Fos-R_dOase_dom"/>
</dbReference>
<sequence>MIGAIPSLPVSNLKSSVQFYTNRLGFQLIQSNQTSVSLQNGEVDLFLIEKKEIPIMYCGFYVNNLKDHLPEVVSIKELSDIGKLSINKQGGLYFKMRDPDGNIIEIIEQIS</sequence>
<protein>
    <submittedName>
        <fullName evidence="2">Catechol 2,3-dioxygenase-like lactoylglutathione lyase family enzyme</fullName>
    </submittedName>
</protein>
<gene>
    <name evidence="2" type="ORF">JOC54_002063</name>
</gene>
<dbReference type="RefSeq" id="WP_035418251.1">
    <property type="nucleotide sequence ID" value="NZ_JAFBCV010000005.1"/>
</dbReference>
<evidence type="ECO:0000313" key="2">
    <source>
        <dbReference type="EMBL" id="MBM7838804.1"/>
    </source>
</evidence>